<gene>
    <name evidence="2" type="ORF">JOC28_002060</name>
</gene>
<feature type="transmembrane region" description="Helical" evidence="1">
    <location>
        <begin position="20"/>
        <end position="38"/>
    </location>
</feature>
<keyword evidence="3" id="KW-1185">Reference proteome</keyword>
<evidence type="ECO:0000313" key="2">
    <source>
        <dbReference type="EMBL" id="MBM7643749.1"/>
    </source>
</evidence>
<name>A0ABS2PUM1_9STRE</name>
<protein>
    <submittedName>
        <fullName evidence="2">Uncharacterized protein</fullName>
    </submittedName>
</protein>
<dbReference type="Proteomes" id="UP000697472">
    <property type="component" value="Unassembled WGS sequence"/>
</dbReference>
<evidence type="ECO:0000313" key="3">
    <source>
        <dbReference type="Proteomes" id="UP000697472"/>
    </source>
</evidence>
<keyword evidence="1" id="KW-1133">Transmembrane helix</keyword>
<keyword evidence="1" id="KW-0812">Transmembrane</keyword>
<feature type="transmembrane region" description="Helical" evidence="1">
    <location>
        <begin position="50"/>
        <end position="68"/>
    </location>
</feature>
<dbReference type="RefSeq" id="WP_205010583.1">
    <property type="nucleotide sequence ID" value="NZ_JAFBEH010000073.1"/>
</dbReference>
<proteinExistence type="predicted"/>
<comment type="caution">
    <text evidence="2">The sequence shown here is derived from an EMBL/GenBank/DDBJ whole genome shotgun (WGS) entry which is preliminary data.</text>
</comment>
<accession>A0ABS2PUM1</accession>
<evidence type="ECO:0000256" key="1">
    <source>
        <dbReference type="SAM" id="Phobius"/>
    </source>
</evidence>
<sequence>MKNKLRKLSAENIFDFLHRGMIITFALLVLMFVFLQTLHSTSNLPDNSIVYFYFFIGAIVLIYLFFWFPRVTSKVLRLILFEDINLSKYHNYFDYAYKRSNRRNKSANLQELYLTEAQVLFLRGDFRTSEQRILSIDQYKMSFRFRKNHKKMISFLRFMNSVHRSETKKITEYLAELERVDYQKEVANAIYDILTGQSNDYFETIRPKSHLTQIIVTYYRALNAILNNENEKAQALFVSIADENSELFYVQEAKKFLGMTRN</sequence>
<dbReference type="EMBL" id="JAFBEH010000073">
    <property type="protein sequence ID" value="MBM7643749.1"/>
    <property type="molecule type" value="Genomic_DNA"/>
</dbReference>
<reference evidence="2 3" key="1">
    <citation type="submission" date="2021-01" db="EMBL/GenBank/DDBJ databases">
        <title>Genomic Encyclopedia of Type Strains, Phase IV (KMG-IV): sequencing the most valuable type-strain genomes for metagenomic binning, comparative biology and taxonomic classification.</title>
        <authorList>
            <person name="Goeker M."/>
        </authorList>
    </citation>
    <scope>NUCLEOTIDE SEQUENCE [LARGE SCALE GENOMIC DNA]</scope>
    <source>
        <strain evidence="2 3">DSM 27382</strain>
    </source>
</reference>
<organism evidence="2 3">
    <name type="scientific">Streptococcus loxodontisalivarius</name>
    <dbReference type="NCBI Taxonomy" id="1349415"/>
    <lineage>
        <taxon>Bacteria</taxon>
        <taxon>Bacillati</taxon>
        <taxon>Bacillota</taxon>
        <taxon>Bacilli</taxon>
        <taxon>Lactobacillales</taxon>
        <taxon>Streptococcaceae</taxon>
        <taxon>Streptococcus</taxon>
    </lineage>
</organism>
<keyword evidence="1" id="KW-0472">Membrane</keyword>